<dbReference type="SUPFAM" id="SSF53335">
    <property type="entry name" value="S-adenosyl-L-methionine-dependent methyltransferases"/>
    <property type="match status" value="1"/>
</dbReference>
<feature type="region of interest" description="Disordered" evidence="1">
    <location>
        <begin position="1"/>
        <end position="24"/>
    </location>
</feature>
<comment type="caution">
    <text evidence="3">The sequence shown here is derived from an EMBL/GenBank/DDBJ whole genome shotgun (WGS) entry which is preliminary data.</text>
</comment>
<gene>
    <name evidence="3" type="ORF">GCM10023322_48750</name>
</gene>
<evidence type="ECO:0000259" key="2">
    <source>
        <dbReference type="Pfam" id="PF08241"/>
    </source>
</evidence>
<protein>
    <submittedName>
        <fullName evidence="3">Class I SAM-dependent methyltransferase</fullName>
    </submittedName>
</protein>
<dbReference type="Gene3D" id="3.40.50.150">
    <property type="entry name" value="Vaccinia Virus protein VP39"/>
    <property type="match status" value="1"/>
</dbReference>
<dbReference type="InterPro" id="IPR029063">
    <property type="entry name" value="SAM-dependent_MTases_sf"/>
</dbReference>
<keyword evidence="3" id="KW-0808">Transferase</keyword>
<dbReference type="PANTHER" id="PTHR45036">
    <property type="entry name" value="METHYLTRANSFERASE LIKE 7B"/>
    <property type="match status" value="1"/>
</dbReference>
<evidence type="ECO:0000313" key="4">
    <source>
        <dbReference type="Proteomes" id="UP001501570"/>
    </source>
</evidence>
<reference evidence="4" key="1">
    <citation type="journal article" date="2019" name="Int. J. Syst. Evol. Microbiol.">
        <title>The Global Catalogue of Microorganisms (GCM) 10K type strain sequencing project: providing services to taxonomists for standard genome sequencing and annotation.</title>
        <authorList>
            <consortium name="The Broad Institute Genomics Platform"/>
            <consortium name="The Broad Institute Genome Sequencing Center for Infectious Disease"/>
            <person name="Wu L."/>
            <person name="Ma J."/>
        </authorList>
    </citation>
    <scope>NUCLEOTIDE SEQUENCE [LARGE SCALE GENOMIC DNA]</scope>
    <source>
        <strain evidence="4">JCM 18304</strain>
    </source>
</reference>
<sequence length="223" mass="24466">MLMSGGAKARTGESPTARQRRVWDRGAPSYDRQIAVFEKFQFGGGREWLGARAHGRVLEIAIGTGRNLSYYPTDAAVTGVELSPAMLAIARQRATDLGRHVEFHEGDAERLPFDDASFDTVVCALALCSIPDPATAIHEMMRVLVPGGRLLLLDHIASTWPPVYAAQWLLERLTIRAAGEYFTRRQRPLVQAAGFEVVEAERLKAGTVERIHARKPANPPPAG</sequence>
<dbReference type="Proteomes" id="UP001501570">
    <property type="component" value="Unassembled WGS sequence"/>
</dbReference>
<dbReference type="Pfam" id="PF08241">
    <property type="entry name" value="Methyltransf_11"/>
    <property type="match status" value="1"/>
</dbReference>
<name>A0ABP9S4T9_9ACTN</name>
<dbReference type="EMBL" id="BAABJQ010000015">
    <property type="protein sequence ID" value="GAA5191412.1"/>
    <property type="molecule type" value="Genomic_DNA"/>
</dbReference>
<proteinExistence type="predicted"/>
<dbReference type="CDD" id="cd02440">
    <property type="entry name" value="AdoMet_MTases"/>
    <property type="match status" value="1"/>
</dbReference>
<dbReference type="GO" id="GO:0032259">
    <property type="term" value="P:methylation"/>
    <property type="evidence" value="ECO:0007669"/>
    <property type="project" value="UniProtKB-KW"/>
</dbReference>
<dbReference type="InterPro" id="IPR052356">
    <property type="entry name" value="Thiol_S-MT"/>
</dbReference>
<organism evidence="3 4">
    <name type="scientific">Rugosimonospora acidiphila</name>
    <dbReference type="NCBI Taxonomy" id="556531"/>
    <lineage>
        <taxon>Bacteria</taxon>
        <taxon>Bacillati</taxon>
        <taxon>Actinomycetota</taxon>
        <taxon>Actinomycetes</taxon>
        <taxon>Micromonosporales</taxon>
        <taxon>Micromonosporaceae</taxon>
        <taxon>Rugosimonospora</taxon>
    </lineage>
</organism>
<evidence type="ECO:0000313" key="3">
    <source>
        <dbReference type="EMBL" id="GAA5191412.1"/>
    </source>
</evidence>
<accession>A0ABP9S4T9</accession>
<dbReference type="InterPro" id="IPR013216">
    <property type="entry name" value="Methyltransf_11"/>
</dbReference>
<keyword evidence="3" id="KW-0489">Methyltransferase</keyword>
<evidence type="ECO:0000256" key="1">
    <source>
        <dbReference type="SAM" id="MobiDB-lite"/>
    </source>
</evidence>
<feature type="domain" description="Methyltransferase type 11" evidence="2">
    <location>
        <begin position="58"/>
        <end position="151"/>
    </location>
</feature>
<dbReference type="GO" id="GO:0008168">
    <property type="term" value="F:methyltransferase activity"/>
    <property type="evidence" value="ECO:0007669"/>
    <property type="project" value="UniProtKB-KW"/>
</dbReference>
<dbReference type="PANTHER" id="PTHR45036:SF1">
    <property type="entry name" value="METHYLTRANSFERASE LIKE 7A"/>
    <property type="match status" value="1"/>
</dbReference>
<keyword evidence="4" id="KW-1185">Reference proteome</keyword>